<dbReference type="InterPro" id="IPR012337">
    <property type="entry name" value="RNaseH-like_sf"/>
</dbReference>
<reference evidence="2" key="1">
    <citation type="submission" date="2022-11" db="EMBL/GenBank/DDBJ databases">
        <authorList>
            <person name="Kikuchi T."/>
        </authorList>
    </citation>
    <scope>NUCLEOTIDE SEQUENCE</scope>
    <source>
        <strain evidence="2">PS1010</strain>
    </source>
</reference>
<dbReference type="GO" id="GO:0040027">
    <property type="term" value="P:negative regulation of vulval development"/>
    <property type="evidence" value="ECO:0007669"/>
    <property type="project" value="InterPro"/>
</dbReference>
<evidence type="ECO:0000256" key="1">
    <source>
        <dbReference type="SAM" id="MobiDB-lite"/>
    </source>
</evidence>
<dbReference type="AlphaFoldDB" id="A0A9P1MUY3"/>
<feature type="region of interest" description="Disordered" evidence="1">
    <location>
        <begin position="1"/>
        <end position="28"/>
    </location>
</feature>
<keyword evidence="3" id="KW-1185">Reference proteome</keyword>
<evidence type="ECO:0000313" key="2">
    <source>
        <dbReference type="EMBL" id="CAI5437842.1"/>
    </source>
</evidence>
<organism evidence="2 3">
    <name type="scientific">Caenorhabditis angaria</name>
    <dbReference type="NCBI Taxonomy" id="860376"/>
    <lineage>
        <taxon>Eukaryota</taxon>
        <taxon>Metazoa</taxon>
        <taxon>Ecdysozoa</taxon>
        <taxon>Nematoda</taxon>
        <taxon>Chromadorea</taxon>
        <taxon>Rhabditida</taxon>
        <taxon>Rhabditina</taxon>
        <taxon>Rhabditomorpha</taxon>
        <taxon>Rhabditoidea</taxon>
        <taxon>Rhabditidae</taxon>
        <taxon>Peloderinae</taxon>
        <taxon>Caenorhabditis</taxon>
    </lineage>
</organism>
<comment type="caution">
    <text evidence="2">The sequence shown here is derived from an EMBL/GenBank/DDBJ whole genome shotgun (WGS) entry which is preliminary data.</text>
</comment>
<dbReference type="InterPro" id="IPR040129">
    <property type="entry name" value="Lin-15B-like"/>
</dbReference>
<dbReference type="EMBL" id="CANHGI010000001">
    <property type="protein sequence ID" value="CAI5437842.1"/>
    <property type="molecule type" value="Genomic_DNA"/>
</dbReference>
<dbReference type="PANTHER" id="PTHR22716:SF1">
    <property type="entry name" value="ETS CLASS TRANSCRIPTION FACTOR-RELATED"/>
    <property type="match status" value="1"/>
</dbReference>
<evidence type="ECO:0000313" key="3">
    <source>
        <dbReference type="Proteomes" id="UP001152747"/>
    </source>
</evidence>
<dbReference type="OrthoDB" id="117690at2759"/>
<dbReference type="PANTHER" id="PTHR22716">
    <property type="entry name" value="ETS CLASS TRANSCRIPTION FACTOR-RELATED-RELATED"/>
    <property type="match status" value="1"/>
</dbReference>
<name>A0A9P1MUY3_9PELO</name>
<sequence length="571" mass="68102">MTTFNARRSYFRKDESTMTSKEQDAPNEVQNRIQKCIQYQLQTLPSRLQSDQQRVRNEALISFLCSNGLSLDCVEEEAFIEFFKIFGHRVPKKLELHNTMILQPKINVEFWKKSSDPVAISYDVKMIEDDAFLVYSITGYDEDVRTTQVFMKKLYRCEAMDTNIHNLIIRANKIDVNKYNYLVTPVQRLSPFRSFICFHSYLSQFANTILSIPIFQERLKILKNFVKILKTNATMNVKFNRLTERKKEDLPVWKSENWLDVWQFLKESIRLHYIFRGFSRDDIYLSMDMHRKIVLFFEILSTLRKCAEELSSEKSCVSRIVPVVVSLEKYVDTLSETLPDLMMAKIYRSFRQNLSHIITRESNKNHYHFACLLDIRYGYSTQIFETTKWTIIEREFVQYLMLSQVDVEKWKEERIQVQNELQIYRLAAASFQKNERFSHVDISFWWKEHQNIFPKLFIKSKIFLVAPAVSIDSQYYFAKYSRMLETNIKSSRELQDSLGIAAKNEEFHGRGENLNEDFEEEDDPLRRLIEYNQTLSERPAREEIRIEDFLMEEPPEKVIKIEEEEEEKVPI</sequence>
<protein>
    <submittedName>
        <fullName evidence="2">Uncharacterized protein</fullName>
    </submittedName>
</protein>
<dbReference type="Proteomes" id="UP001152747">
    <property type="component" value="Unassembled WGS sequence"/>
</dbReference>
<accession>A0A9P1MUY3</accession>
<gene>
    <name evidence="2" type="ORF">CAMP_LOCUS479</name>
</gene>
<proteinExistence type="predicted"/>
<feature type="compositionally biased region" description="Basic and acidic residues" evidence="1">
    <location>
        <begin position="11"/>
        <end position="24"/>
    </location>
</feature>
<dbReference type="SUPFAM" id="SSF53098">
    <property type="entry name" value="Ribonuclease H-like"/>
    <property type="match status" value="1"/>
</dbReference>